<dbReference type="Pfam" id="PF23343">
    <property type="entry name" value="REP_ORF2-G2P"/>
    <property type="match status" value="1"/>
</dbReference>
<organism evidence="2 3">
    <name type="scientific">Pseudoxanthomonas putridarboris</name>
    <dbReference type="NCBI Taxonomy" id="752605"/>
    <lineage>
        <taxon>Bacteria</taxon>
        <taxon>Pseudomonadati</taxon>
        <taxon>Pseudomonadota</taxon>
        <taxon>Gammaproteobacteria</taxon>
        <taxon>Lysobacterales</taxon>
        <taxon>Lysobacteraceae</taxon>
        <taxon>Pseudoxanthomonas</taxon>
    </lineage>
</organism>
<dbReference type="RefSeq" id="WP_341725579.1">
    <property type="nucleotide sequence ID" value="NZ_JBBWWT010000003.1"/>
</dbReference>
<reference evidence="2 3" key="1">
    <citation type="submission" date="2024-04" db="EMBL/GenBank/DDBJ databases">
        <title>Draft genome sequence of Pseudoxanthomonas putridarboris WD12.</title>
        <authorList>
            <person name="Oh J."/>
        </authorList>
    </citation>
    <scope>NUCLEOTIDE SEQUENCE [LARGE SCALE GENOMIC DNA]</scope>
    <source>
        <strain evidence="2 3">WD12</strain>
    </source>
</reference>
<proteinExistence type="predicted"/>
<sequence length="296" mass="34294">MEFTSGQLKQTRLIKMAKGVVAAALEIDNKFRAAYGEPMPALTANGEFRKHWRTKQPYYLAESPYRCAMITLTYARDGMWEESQIRALVKHYREWFKRNAQGETFHYVWVMELTEIGRPHYHLIAWFPKGVKPPMPDKQGWWPHGMTQAKYAVSPVGYIAKYASKSNTKSGSHLPHRARLWGYGGLKMGERAPVAMAIAPRWLKQLVHHESHVVKKTYERVERVLRQTIGVFQDWHEKVVRKSGWFVKSGYGAGNWFFSPYEFEGFGDKSIVLSHRGHIEMLTSEGDSFFLSHKVN</sequence>
<evidence type="ECO:0000313" key="3">
    <source>
        <dbReference type="Proteomes" id="UP001459204"/>
    </source>
</evidence>
<evidence type="ECO:0000313" key="2">
    <source>
        <dbReference type="EMBL" id="MEL1264396.1"/>
    </source>
</evidence>
<gene>
    <name evidence="2" type="ORF">AAD027_08440</name>
</gene>
<dbReference type="InterPro" id="IPR056906">
    <property type="entry name" value="ORF2/G2P_dom"/>
</dbReference>
<evidence type="ECO:0000259" key="1">
    <source>
        <dbReference type="Pfam" id="PF23343"/>
    </source>
</evidence>
<feature type="domain" description="Replication-associated protein ORF2/G2P" evidence="1">
    <location>
        <begin position="68"/>
        <end position="166"/>
    </location>
</feature>
<keyword evidence="3" id="KW-1185">Reference proteome</keyword>
<protein>
    <submittedName>
        <fullName evidence="2">Adhesin</fullName>
    </submittedName>
</protein>
<comment type="caution">
    <text evidence="2">The sequence shown here is derived from an EMBL/GenBank/DDBJ whole genome shotgun (WGS) entry which is preliminary data.</text>
</comment>
<name>A0ABU9J0G1_9GAMM</name>
<dbReference type="EMBL" id="JBBWWT010000003">
    <property type="protein sequence ID" value="MEL1264396.1"/>
    <property type="molecule type" value="Genomic_DNA"/>
</dbReference>
<dbReference type="Proteomes" id="UP001459204">
    <property type="component" value="Unassembled WGS sequence"/>
</dbReference>
<accession>A0ABU9J0G1</accession>